<feature type="compositionally biased region" description="Polar residues" evidence="1">
    <location>
        <begin position="84"/>
        <end position="95"/>
    </location>
</feature>
<proteinExistence type="predicted"/>
<dbReference type="AlphaFoldDB" id="A0A6J8D9Q6"/>
<protein>
    <submittedName>
        <fullName evidence="3">ICA1</fullName>
    </submittedName>
</protein>
<evidence type="ECO:0000256" key="1">
    <source>
        <dbReference type="SAM" id="MobiDB-lite"/>
    </source>
</evidence>
<dbReference type="GO" id="GO:0051049">
    <property type="term" value="P:regulation of transport"/>
    <property type="evidence" value="ECO:0007669"/>
    <property type="project" value="TreeGrafter"/>
</dbReference>
<dbReference type="InterPro" id="IPR024114">
    <property type="entry name" value="Islet_autoAg_Ica1/Ica1-like"/>
</dbReference>
<dbReference type="Proteomes" id="UP000507470">
    <property type="component" value="Unassembled WGS sequence"/>
</dbReference>
<dbReference type="SMART" id="SM01237">
    <property type="entry name" value="ICA69"/>
    <property type="match status" value="1"/>
</dbReference>
<feature type="compositionally biased region" description="Basic and acidic residues" evidence="1">
    <location>
        <begin position="1"/>
        <end position="12"/>
    </location>
</feature>
<dbReference type="GO" id="GO:0005794">
    <property type="term" value="C:Golgi apparatus"/>
    <property type="evidence" value="ECO:0007669"/>
    <property type="project" value="TreeGrafter"/>
</dbReference>
<gene>
    <name evidence="3" type="ORF">MCOR_37700</name>
</gene>
<feature type="compositionally biased region" description="Acidic residues" evidence="1">
    <location>
        <begin position="13"/>
        <end position="23"/>
    </location>
</feature>
<dbReference type="OrthoDB" id="2126778at2759"/>
<reference evidence="3 4" key="1">
    <citation type="submission" date="2020-06" db="EMBL/GenBank/DDBJ databases">
        <authorList>
            <person name="Li R."/>
            <person name="Bekaert M."/>
        </authorList>
    </citation>
    <scope>NUCLEOTIDE SEQUENCE [LARGE SCALE GENOMIC DNA]</scope>
    <source>
        <strain evidence="4">wild</strain>
    </source>
</reference>
<feature type="domain" description="Islet cell autoantigen Ica1 C-terminal" evidence="2">
    <location>
        <begin position="2"/>
        <end position="158"/>
    </location>
</feature>
<evidence type="ECO:0000313" key="3">
    <source>
        <dbReference type="EMBL" id="CAC5403840.1"/>
    </source>
</evidence>
<keyword evidence="4" id="KW-1185">Reference proteome</keyword>
<dbReference type="EMBL" id="CACVKT020006859">
    <property type="protein sequence ID" value="CAC5403840.1"/>
    <property type="molecule type" value="Genomic_DNA"/>
</dbReference>
<dbReference type="Pfam" id="PF04629">
    <property type="entry name" value="ICA69"/>
    <property type="match status" value="1"/>
</dbReference>
<evidence type="ECO:0000313" key="4">
    <source>
        <dbReference type="Proteomes" id="UP000507470"/>
    </source>
</evidence>
<accession>A0A6J8D9Q6</accession>
<dbReference type="InterPro" id="IPR006723">
    <property type="entry name" value="Islet_autoAg_Ica1_C"/>
</dbReference>
<dbReference type="PANTHER" id="PTHR10164:SF4">
    <property type="entry name" value="GH23156P"/>
    <property type="match status" value="1"/>
</dbReference>
<organism evidence="3 4">
    <name type="scientific">Mytilus coruscus</name>
    <name type="common">Sea mussel</name>
    <dbReference type="NCBI Taxonomy" id="42192"/>
    <lineage>
        <taxon>Eukaryota</taxon>
        <taxon>Metazoa</taxon>
        <taxon>Spiralia</taxon>
        <taxon>Lophotrochozoa</taxon>
        <taxon>Mollusca</taxon>
        <taxon>Bivalvia</taxon>
        <taxon>Autobranchia</taxon>
        <taxon>Pteriomorphia</taxon>
        <taxon>Mytilida</taxon>
        <taxon>Mytiloidea</taxon>
        <taxon>Mytilidae</taxon>
        <taxon>Mytilinae</taxon>
        <taxon>Mytilus</taxon>
    </lineage>
</organism>
<name>A0A6J8D9Q6_MYTCO</name>
<feature type="region of interest" description="Disordered" evidence="1">
    <location>
        <begin position="1"/>
        <end position="24"/>
    </location>
</feature>
<dbReference type="PANTHER" id="PTHR10164">
    <property type="entry name" value="ISLET CELL AUTOANTIGEN 1"/>
    <property type="match status" value="1"/>
</dbReference>
<evidence type="ECO:0000259" key="2">
    <source>
        <dbReference type="SMART" id="SM01237"/>
    </source>
</evidence>
<sequence>MKEEWVQDKDLLSDDLDPDDTDKDDMTILNEILNAPSTEEDEFSAEWQAVFGDGRTATTMATNQGSETEQHADFMPSNLLDLNKQMTGEPQQGNRVMSPGMPGQMPPGGAGQNPQQPKAKSQKKKGQDMSAWFNLFADLDPLSNPDAIGKTEEDMSNAQF</sequence>
<feature type="region of interest" description="Disordered" evidence="1">
    <location>
        <begin position="84"/>
        <end position="160"/>
    </location>
</feature>